<dbReference type="EMBL" id="JAYGIM010000001">
    <property type="protein sequence ID" value="MEA5425245.1"/>
    <property type="molecule type" value="Genomic_DNA"/>
</dbReference>
<proteinExistence type="predicted"/>
<evidence type="ECO:0000313" key="2">
    <source>
        <dbReference type="Proteomes" id="UP001302222"/>
    </source>
</evidence>
<accession>A0ABU5SD73</accession>
<sequence length="42" mass="4911">MKREIAHSPQKDFFSGFKKQWIAISGNNVEFLRIILPLSTDF</sequence>
<evidence type="ECO:0000313" key="1">
    <source>
        <dbReference type="EMBL" id="MEA5425245.1"/>
    </source>
</evidence>
<keyword evidence="2" id="KW-1185">Reference proteome</keyword>
<organism evidence="1 2">
    <name type="scientific">Arcicella lustrica</name>
    <dbReference type="NCBI Taxonomy" id="2984196"/>
    <lineage>
        <taxon>Bacteria</taxon>
        <taxon>Pseudomonadati</taxon>
        <taxon>Bacteroidota</taxon>
        <taxon>Cytophagia</taxon>
        <taxon>Cytophagales</taxon>
        <taxon>Flectobacillaceae</taxon>
        <taxon>Arcicella</taxon>
    </lineage>
</organism>
<name>A0ABU5SD73_9BACT</name>
<dbReference type="RefSeq" id="WP_323255259.1">
    <property type="nucleotide sequence ID" value="NZ_JAYGIM010000001.1"/>
</dbReference>
<dbReference type="Proteomes" id="UP001302222">
    <property type="component" value="Unassembled WGS sequence"/>
</dbReference>
<protein>
    <submittedName>
        <fullName evidence="1">Uncharacterized protein</fullName>
    </submittedName>
</protein>
<comment type="caution">
    <text evidence="1">The sequence shown here is derived from an EMBL/GenBank/DDBJ whole genome shotgun (WGS) entry which is preliminary data.</text>
</comment>
<gene>
    <name evidence="1" type="ORF">VB798_01590</name>
</gene>
<reference evidence="1 2" key="1">
    <citation type="submission" date="2023-12" db="EMBL/GenBank/DDBJ databases">
        <title>Novel species of the genus Arcicella isolated from rivers.</title>
        <authorList>
            <person name="Lu H."/>
        </authorList>
    </citation>
    <scope>NUCLEOTIDE SEQUENCE [LARGE SCALE GENOMIC DNA]</scope>
    <source>
        <strain evidence="1 2">DC25W</strain>
    </source>
</reference>